<evidence type="ECO:0000313" key="4">
    <source>
        <dbReference type="Proteomes" id="UP000292702"/>
    </source>
</evidence>
<dbReference type="PROSITE" id="PS50011">
    <property type="entry name" value="PROTEIN_KINASE_DOM"/>
    <property type="match status" value="1"/>
</dbReference>
<dbReference type="EMBL" id="RWJN01000003">
    <property type="protein sequence ID" value="TCD71759.1"/>
    <property type="molecule type" value="Genomic_DNA"/>
</dbReference>
<evidence type="ECO:0000259" key="2">
    <source>
        <dbReference type="PROSITE" id="PS50011"/>
    </source>
</evidence>
<dbReference type="GO" id="GO:0005524">
    <property type="term" value="F:ATP binding"/>
    <property type="evidence" value="ECO:0007669"/>
    <property type="project" value="InterPro"/>
</dbReference>
<proteinExistence type="predicted"/>
<dbReference type="InterPro" id="IPR000719">
    <property type="entry name" value="Prot_kinase_dom"/>
</dbReference>
<evidence type="ECO:0000313" key="3">
    <source>
        <dbReference type="EMBL" id="TCD71759.1"/>
    </source>
</evidence>
<dbReference type="InterPro" id="IPR040976">
    <property type="entry name" value="Pkinase_fungal"/>
</dbReference>
<keyword evidence="4" id="KW-1185">Reference proteome</keyword>
<reference evidence="3 4" key="1">
    <citation type="submission" date="2018-11" db="EMBL/GenBank/DDBJ databases">
        <title>Genome assembly of Steccherinum ochraceum LE-BIN_3174, the white-rot fungus of the Steccherinaceae family (The Residual Polyporoid clade, Polyporales, Basidiomycota).</title>
        <authorList>
            <person name="Fedorova T.V."/>
            <person name="Glazunova O.A."/>
            <person name="Landesman E.O."/>
            <person name="Moiseenko K.V."/>
            <person name="Psurtseva N.V."/>
            <person name="Savinova O.S."/>
            <person name="Shakhova N.V."/>
            <person name="Tyazhelova T.V."/>
            <person name="Vasina D.V."/>
        </authorList>
    </citation>
    <scope>NUCLEOTIDE SEQUENCE [LARGE SCALE GENOMIC DNA]</scope>
    <source>
        <strain evidence="3 4">LE-BIN_3174</strain>
    </source>
</reference>
<gene>
    <name evidence="3" type="ORF">EIP91_005525</name>
</gene>
<feature type="region of interest" description="Disordered" evidence="1">
    <location>
        <begin position="336"/>
        <end position="438"/>
    </location>
</feature>
<feature type="compositionally biased region" description="Pro residues" evidence="1">
    <location>
        <begin position="69"/>
        <end position="84"/>
    </location>
</feature>
<accession>A0A4R0RZ88</accession>
<dbReference type="SUPFAM" id="SSF56112">
    <property type="entry name" value="Protein kinase-like (PK-like)"/>
    <property type="match status" value="1"/>
</dbReference>
<dbReference type="AlphaFoldDB" id="A0A4R0RZ88"/>
<feature type="compositionally biased region" description="Polar residues" evidence="1">
    <location>
        <begin position="346"/>
        <end position="364"/>
    </location>
</feature>
<feature type="domain" description="Protein kinase" evidence="2">
    <location>
        <begin position="596"/>
        <end position="943"/>
    </location>
</feature>
<dbReference type="InterPro" id="IPR011009">
    <property type="entry name" value="Kinase-like_dom_sf"/>
</dbReference>
<dbReference type="Gene3D" id="1.10.510.10">
    <property type="entry name" value="Transferase(Phosphotransferase) domain 1"/>
    <property type="match status" value="1"/>
</dbReference>
<feature type="region of interest" description="Disordered" evidence="1">
    <location>
        <begin position="38"/>
        <end position="134"/>
    </location>
</feature>
<dbReference type="OrthoDB" id="5569250at2759"/>
<evidence type="ECO:0000256" key="1">
    <source>
        <dbReference type="SAM" id="MobiDB-lite"/>
    </source>
</evidence>
<comment type="caution">
    <text evidence="3">The sequence shown here is derived from an EMBL/GenBank/DDBJ whole genome shotgun (WGS) entry which is preliminary data.</text>
</comment>
<feature type="compositionally biased region" description="Polar residues" evidence="1">
    <location>
        <begin position="100"/>
        <end position="109"/>
    </location>
</feature>
<dbReference type="GO" id="GO:0004672">
    <property type="term" value="F:protein kinase activity"/>
    <property type="evidence" value="ECO:0007669"/>
    <property type="project" value="InterPro"/>
</dbReference>
<name>A0A4R0RZ88_9APHY</name>
<dbReference type="Pfam" id="PF17667">
    <property type="entry name" value="Pkinase_fungal"/>
    <property type="match status" value="1"/>
</dbReference>
<dbReference type="PANTHER" id="PTHR38248">
    <property type="entry name" value="FUNK1 6"/>
    <property type="match status" value="1"/>
</dbReference>
<feature type="compositionally biased region" description="Polar residues" evidence="1">
    <location>
        <begin position="404"/>
        <end position="434"/>
    </location>
</feature>
<feature type="compositionally biased region" description="Low complexity" evidence="1">
    <location>
        <begin position="380"/>
        <end position="390"/>
    </location>
</feature>
<protein>
    <recommendedName>
        <fullName evidence="2">Protein kinase domain-containing protein</fullName>
    </recommendedName>
</protein>
<dbReference type="PANTHER" id="PTHR38248:SF2">
    <property type="entry name" value="FUNK1 11"/>
    <property type="match status" value="1"/>
</dbReference>
<dbReference type="Proteomes" id="UP000292702">
    <property type="component" value="Unassembled WGS sequence"/>
</dbReference>
<organism evidence="3 4">
    <name type="scientific">Steccherinum ochraceum</name>
    <dbReference type="NCBI Taxonomy" id="92696"/>
    <lineage>
        <taxon>Eukaryota</taxon>
        <taxon>Fungi</taxon>
        <taxon>Dikarya</taxon>
        <taxon>Basidiomycota</taxon>
        <taxon>Agaricomycotina</taxon>
        <taxon>Agaricomycetes</taxon>
        <taxon>Polyporales</taxon>
        <taxon>Steccherinaceae</taxon>
        <taxon>Steccherinum</taxon>
    </lineage>
</organism>
<sequence length="966" mass="108377">MAATYTLLPASPYLVETTGSSVRVVPLLPRYLELAQDANKMASSKSSKESPKRNPFKKGKKNAAKEKTPNPPSSPLSSPPPSPSPQHVDSIHAAAPSHPHNLSSTSPTADSAPHAGPSRTPHAVRPEVPSNTPGNFGSAFNSAFAADPTHYAYRPYLLEDLKDVRTIPVDDFYHTVLGLPRDWQTTHHDTLVGIARDADFMKSLKSYIKCVNKVNSETNMYQPFVDLLHCVFAALEGAFTDLKENEKRKLRSARNDPAYIQGSDSNRKPDIILSTLGLITQVLNGPQKSFFWAQLLAFVEFKLEKLKSLANELVRSFERASKSGEPSSEIIKLAKFARETGDAPSAPSTSRPSISRHAQMSSFHLASLESPTKKSGKQLASSAGPSAGSSNNRQFAVPADPVRSTHSTSGPVPISTDLSRTRSGMQRSNASAGSKRNHATMEGLISTDHAQVKKPKIDPAAEKCPNRYVQCASYALELLSYGGWRSHALGILVTDNVMEFIYYDHSIVVQSEPFDFCSNPFSFITGLYGLCRLTLEEWGLHPFIPRPLQYKPKEDRTEKEFLLKTEAKGRPSTEMFKGVHVKLQDGTELELGDTIHLQHCLIGRGTCMIRVTPLPKSKSKWVKEWFDERGATTGLVMKLSWPAKTRLNEAEILQEVREKAEELNDLWVLDHLPEVLYTEDYDEETRKATASEGKGKGKAVNDDSNDLWKTLSQRLLELFGDGYEQRVLRVIISSELSETHELIDVKDTYNVFHDVFRCYRWLYEICGIMHRDLSHSNIMWRKRKMRIVGVLNDFDLVSRVVSVENQEPSSKHRTGTKPFMAMDLLSEKPPLHIYRHDLESLLYVMLWHTHRFEDGRVVSKPAFDSWAKDSAEHVLDAKYALIFQAKLPEPLPQHAELHSLLEEYRLALGNGLNAMRNHFTRLSAMEKRRPAAAKMLKFNVETLGDQFSFDVVENIFLNFAPESVSE</sequence>